<reference evidence="10" key="1">
    <citation type="journal article" date="2023" name="Mol. Phylogenet. Evol.">
        <title>Genome-scale phylogeny and comparative genomics of the fungal order Sordariales.</title>
        <authorList>
            <person name="Hensen N."/>
            <person name="Bonometti L."/>
            <person name="Westerberg I."/>
            <person name="Brannstrom I.O."/>
            <person name="Guillou S."/>
            <person name="Cros-Aarteil S."/>
            <person name="Calhoun S."/>
            <person name="Haridas S."/>
            <person name="Kuo A."/>
            <person name="Mondo S."/>
            <person name="Pangilinan J."/>
            <person name="Riley R."/>
            <person name="LaButti K."/>
            <person name="Andreopoulos B."/>
            <person name="Lipzen A."/>
            <person name="Chen C."/>
            <person name="Yan M."/>
            <person name="Daum C."/>
            <person name="Ng V."/>
            <person name="Clum A."/>
            <person name="Steindorff A."/>
            <person name="Ohm R.A."/>
            <person name="Martin F."/>
            <person name="Silar P."/>
            <person name="Natvig D.O."/>
            <person name="Lalanne C."/>
            <person name="Gautier V."/>
            <person name="Ament-Velasquez S.L."/>
            <person name="Kruys A."/>
            <person name="Hutchinson M.I."/>
            <person name="Powell A.J."/>
            <person name="Barry K."/>
            <person name="Miller A.N."/>
            <person name="Grigoriev I.V."/>
            <person name="Debuchy R."/>
            <person name="Gladieux P."/>
            <person name="Hiltunen Thoren M."/>
            <person name="Johannesson H."/>
        </authorList>
    </citation>
    <scope>NUCLEOTIDE SEQUENCE [LARGE SCALE GENOMIC DNA]</scope>
    <source>
        <strain evidence="10">CBS 284.82</strain>
    </source>
</reference>
<dbReference type="AlphaFoldDB" id="A0AAN6SQM4"/>
<dbReference type="SUPFAM" id="SSF56176">
    <property type="entry name" value="FAD-binding/transporter-associated domain-like"/>
    <property type="match status" value="1"/>
</dbReference>
<evidence type="ECO:0000256" key="4">
    <source>
        <dbReference type="ARBA" id="ARBA00022827"/>
    </source>
</evidence>
<feature type="signal peptide" evidence="7">
    <location>
        <begin position="1"/>
        <end position="26"/>
    </location>
</feature>
<dbReference type="InterPro" id="IPR012951">
    <property type="entry name" value="BBE"/>
</dbReference>
<dbReference type="InterPro" id="IPR006094">
    <property type="entry name" value="Oxid_FAD_bind_N"/>
</dbReference>
<dbReference type="InterPro" id="IPR050416">
    <property type="entry name" value="FAD-linked_Oxidoreductase"/>
</dbReference>
<dbReference type="EMBL" id="MU854399">
    <property type="protein sequence ID" value="KAK4039499.1"/>
    <property type="molecule type" value="Genomic_DNA"/>
</dbReference>
<sequence>MRNLIPTPTRALLLASIIALISLALSACPSSSSPTSIPKEQPELEQPLPAGSEAEHPLKQHLSSSAQLILPSDPSYPLLAHRWSSNPLHAPHPPSLIVLPTTPSDISHTIRYANAHNLPFLATTGTHGTTRWLSTLRTGGVLIHMRNMTRFDLSEDGKTAVLGGGLLSGEVVSRLWERGKQTTTGVCQCVSFSGPALGGGHGWLQGRYGLVADQVVSATVVLGSGEVVHVSDSDRGDLFWGVRGAGHNLGVVAEWRVRVHDVEEGRGGSWAYEMFKFEGGRLEEVYELANGMLETQPEYAVHWSAWGLDDEVDPDEPVISVSVFYNGPMEECHEYTRPIRDLGPVAYSSGVTDYPGLSAALGVDFAGVYCQDQRTAYIRAIDVDRYDIAALRNWFDVYSEMLAAEPALAKSVCMLEGYSVQAVQAVPADSTAFPHRHQRLMLSPFTFYDEIGNRTLDDEAARWSKAMGIAAFGTAQRRSYVNYGYGDETLQALYGYEPWRLEKLRGLKRKYDPDNRFRFFAPLEQDGDGGVV</sequence>
<evidence type="ECO:0000313" key="10">
    <source>
        <dbReference type="Proteomes" id="UP001303115"/>
    </source>
</evidence>
<dbReference type="PROSITE" id="PS51387">
    <property type="entry name" value="FAD_PCMH"/>
    <property type="match status" value="1"/>
</dbReference>
<evidence type="ECO:0000256" key="3">
    <source>
        <dbReference type="ARBA" id="ARBA00022630"/>
    </source>
</evidence>
<evidence type="ECO:0000256" key="7">
    <source>
        <dbReference type="SAM" id="SignalP"/>
    </source>
</evidence>
<feature type="compositionally biased region" description="Low complexity" evidence="6">
    <location>
        <begin position="32"/>
        <end position="49"/>
    </location>
</feature>
<organism evidence="9 10">
    <name type="scientific">Parachaetomium inaequale</name>
    <dbReference type="NCBI Taxonomy" id="2588326"/>
    <lineage>
        <taxon>Eukaryota</taxon>
        <taxon>Fungi</taxon>
        <taxon>Dikarya</taxon>
        <taxon>Ascomycota</taxon>
        <taxon>Pezizomycotina</taxon>
        <taxon>Sordariomycetes</taxon>
        <taxon>Sordariomycetidae</taxon>
        <taxon>Sordariales</taxon>
        <taxon>Chaetomiaceae</taxon>
        <taxon>Parachaetomium</taxon>
    </lineage>
</organism>
<dbReference type="PANTHER" id="PTHR42973">
    <property type="entry name" value="BINDING OXIDOREDUCTASE, PUTATIVE (AFU_ORTHOLOGUE AFUA_1G17690)-RELATED"/>
    <property type="match status" value="1"/>
</dbReference>
<keyword evidence="7" id="KW-0732">Signal</keyword>
<dbReference type="PANTHER" id="PTHR42973:SF9">
    <property type="entry name" value="FAD-BINDING PCMH-TYPE DOMAIN-CONTAINING PROTEIN-RELATED"/>
    <property type="match status" value="1"/>
</dbReference>
<dbReference type="GO" id="GO:0071949">
    <property type="term" value="F:FAD binding"/>
    <property type="evidence" value="ECO:0007669"/>
    <property type="project" value="InterPro"/>
</dbReference>
<keyword evidence="5" id="KW-0560">Oxidoreductase</keyword>
<feature type="region of interest" description="Disordered" evidence="6">
    <location>
        <begin position="32"/>
        <end position="57"/>
    </location>
</feature>
<dbReference type="Gene3D" id="3.40.462.20">
    <property type="match status" value="1"/>
</dbReference>
<evidence type="ECO:0000313" key="9">
    <source>
        <dbReference type="EMBL" id="KAK4039499.1"/>
    </source>
</evidence>
<name>A0AAN6SQM4_9PEZI</name>
<dbReference type="InterPro" id="IPR036318">
    <property type="entry name" value="FAD-bd_PCMH-like_sf"/>
</dbReference>
<evidence type="ECO:0000256" key="5">
    <source>
        <dbReference type="ARBA" id="ARBA00023002"/>
    </source>
</evidence>
<accession>A0AAN6SQM4</accession>
<dbReference type="Pfam" id="PF08031">
    <property type="entry name" value="BBE"/>
    <property type="match status" value="1"/>
</dbReference>
<dbReference type="PROSITE" id="PS51257">
    <property type="entry name" value="PROKAR_LIPOPROTEIN"/>
    <property type="match status" value="1"/>
</dbReference>
<dbReference type="InterPro" id="IPR016169">
    <property type="entry name" value="FAD-bd_PCMH_sub2"/>
</dbReference>
<feature type="domain" description="FAD-binding PCMH-type" evidence="8">
    <location>
        <begin position="89"/>
        <end position="262"/>
    </location>
</feature>
<keyword evidence="4" id="KW-0274">FAD</keyword>
<evidence type="ECO:0000256" key="2">
    <source>
        <dbReference type="ARBA" id="ARBA00005466"/>
    </source>
</evidence>
<evidence type="ECO:0000259" key="8">
    <source>
        <dbReference type="PROSITE" id="PS51387"/>
    </source>
</evidence>
<keyword evidence="10" id="KW-1185">Reference proteome</keyword>
<dbReference type="Pfam" id="PF01565">
    <property type="entry name" value="FAD_binding_4"/>
    <property type="match status" value="1"/>
</dbReference>
<evidence type="ECO:0000256" key="6">
    <source>
        <dbReference type="SAM" id="MobiDB-lite"/>
    </source>
</evidence>
<comment type="caution">
    <text evidence="9">The sequence shown here is derived from an EMBL/GenBank/DDBJ whole genome shotgun (WGS) entry which is preliminary data.</text>
</comment>
<dbReference type="GO" id="GO:0016491">
    <property type="term" value="F:oxidoreductase activity"/>
    <property type="evidence" value="ECO:0007669"/>
    <property type="project" value="UniProtKB-KW"/>
</dbReference>
<comment type="similarity">
    <text evidence="2">Belongs to the oxygen-dependent FAD-linked oxidoreductase family.</text>
</comment>
<dbReference type="InterPro" id="IPR016166">
    <property type="entry name" value="FAD-bd_PCMH"/>
</dbReference>
<gene>
    <name evidence="9" type="ORF">C8A01DRAFT_36537</name>
</gene>
<comment type="cofactor">
    <cofactor evidence="1">
        <name>FAD</name>
        <dbReference type="ChEBI" id="CHEBI:57692"/>
    </cofactor>
</comment>
<feature type="chain" id="PRO_5042862646" evidence="7">
    <location>
        <begin position="27"/>
        <end position="532"/>
    </location>
</feature>
<proteinExistence type="inferred from homology"/>
<dbReference type="Gene3D" id="3.30.465.10">
    <property type="match status" value="1"/>
</dbReference>
<evidence type="ECO:0000256" key="1">
    <source>
        <dbReference type="ARBA" id="ARBA00001974"/>
    </source>
</evidence>
<dbReference type="Proteomes" id="UP001303115">
    <property type="component" value="Unassembled WGS sequence"/>
</dbReference>
<protein>
    <submittedName>
        <fullName evidence="9">6-hydroxy-D-nicotine oxidase</fullName>
    </submittedName>
</protein>
<keyword evidence="3" id="KW-0285">Flavoprotein</keyword>